<evidence type="ECO:0008006" key="3">
    <source>
        <dbReference type="Google" id="ProtNLM"/>
    </source>
</evidence>
<evidence type="ECO:0000313" key="1">
    <source>
        <dbReference type="EMBL" id="GBL99327.1"/>
    </source>
</evidence>
<reference evidence="1 2" key="1">
    <citation type="journal article" date="2019" name="Sci. Rep.">
        <title>Orb-weaving spider Araneus ventricosus genome elucidates the spidroin gene catalogue.</title>
        <authorList>
            <person name="Kono N."/>
            <person name="Nakamura H."/>
            <person name="Ohtoshi R."/>
            <person name="Moran D.A.P."/>
            <person name="Shinohara A."/>
            <person name="Yoshida Y."/>
            <person name="Fujiwara M."/>
            <person name="Mori M."/>
            <person name="Tomita M."/>
            <person name="Arakawa K."/>
        </authorList>
    </citation>
    <scope>NUCLEOTIDE SEQUENCE [LARGE SCALE GENOMIC DNA]</scope>
</reference>
<keyword evidence="2" id="KW-1185">Reference proteome</keyword>
<dbReference type="GO" id="GO:0003676">
    <property type="term" value="F:nucleic acid binding"/>
    <property type="evidence" value="ECO:0007669"/>
    <property type="project" value="InterPro"/>
</dbReference>
<sequence length="115" mass="13197">MRKIPFHPAANGIVERMHRQLKACSKCYATLNWSEGLPTVLLGIRARLKGDIGVSVYGQCLCLSGEFKNYTSPKQGFTKETFWPRLRLYIRKLWRPACPSHHSPTDVFVHPDLRT</sequence>
<name>A0A4Y2C6E6_ARAVE</name>
<dbReference type="AlphaFoldDB" id="A0A4Y2C6E6"/>
<protein>
    <recommendedName>
        <fullName evidence="3">Integrase catalytic domain-containing protein</fullName>
    </recommendedName>
</protein>
<accession>A0A4Y2C6E6</accession>
<proteinExistence type="predicted"/>
<dbReference type="InterPro" id="IPR012337">
    <property type="entry name" value="RNaseH-like_sf"/>
</dbReference>
<dbReference type="PANTHER" id="PTHR38681">
    <property type="entry name" value="RETROVIRUS-RELATED POL POLYPROTEIN FROM TRANSPOSON 412-LIKE PROTEIN-RELATED"/>
    <property type="match status" value="1"/>
</dbReference>
<dbReference type="EMBL" id="BGPR01000148">
    <property type="protein sequence ID" value="GBL99327.1"/>
    <property type="molecule type" value="Genomic_DNA"/>
</dbReference>
<gene>
    <name evidence="1" type="ORF">AVEN_206752_1</name>
</gene>
<comment type="caution">
    <text evidence="1">The sequence shown here is derived from an EMBL/GenBank/DDBJ whole genome shotgun (WGS) entry which is preliminary data.</text>
</comment>
<dbReference type="Gene3D" id="3.30.420.10">
    <property type="entry name" value="Ribonuclease H-like superfamily/Ribonuclease H"/>
    <property type="match status" value="1"/>
</dbReference>
<organism evidence="1 2">
    <name type="scientific">Araneus ventricosus</name>
    <name type="common">Orbweaver spider</name>
    <name type="synonym">Epeira ventricosa</name>
    <dbReference type="NCBI Taxonomy" id="182803"/>
    <lineage>
        <taxon>Eukaryota</taxon>
        <taxon>Metazoa</taxon>
        <taxon>Ecdysozoa</taxon>
        <taxon>Arthropoda</taxon>
        <taxon>Chelicerata</taxon>
        <taxon>Arachnida</taxon>
        <taxon>Araneae</taxon>
        <taxon>Araneomorphae</taxon>
        <taxon>Entelegynae</taxon>
        <taxon>Araneoidea</taxon>
        <taxon>Araneidae</taxon>
        <taxon>Araneus</taxon>
    </lineage>
</organism>
<dbReference type="PANTHER" id="PTHR38681:SF1">
    <property type="entry name" value="RETROVIRUS-RELATED POL POLYPROTEIN FROM TRANSPOSON 412-LIKE PROTEIN"/>
    <property type="match status" value="1"/>
</dbReference>
<dbReference type="Proteomes" id="UP000499080">
    <property type="component" value="Unassembled WGS sequence"/>
</dbReference>
<dbReference type="SUPFAM" id="SSF53098">
    <property type="entry name" value="Ribonuclease H-like"/>
    <property type="match status" value="1"/>
</dbReference>
<evidence type="ECO:0000313" key="2">
    <source>
        <dbReference type="Proteomes" id="UP000499080"/>
    </source>
</evidence>
<dbReference type="InterPro" id="IPR036397">
    <property type="entry name" value="RNaseH_sf"/>
</dbReference>
<dbReference type="OrthoDB" id="6434010at2759"/>